<evidence type="ECO:0000256" key="2">
    <source>
        <dbReference type="SAM" id="Phobius"/>
    </source>
</evidence>
<evidence type="ECO:0000313" key="4">
    <source>
        <dbReference type="Proteomes" id="UP000076842"/>
    </source>
</evidence>
<name>A0A165JJR5_9BASI</name>
<feature type="region of interest" description="Disordered" evidence="1">
    <location>
        <begin position="1"/>
        <end position="39"/>
    </location>
</feature>
<dbReference type="AlphaFoldDB" id="A0A165JJR5"/>
<protein>
    <submittedName>
        <fullName evidence="3">Uncharacterized protein</fullName>
    </submittedName>
</protein>
<keyword evidence="4" id="KW-1185">Reference proteome</keyword>
<dbReference type="EMBL" id="KV423919">
    <property type="protein sequence ID" value="KZT61930.1"/>
    <property type="molecule type" value="Genomic_DNA"/>
</dbReference>
<dbReference type="InParanoid" id="A0A165JJR5"/>
<proteinExistence type="predicted"/>
<organism evidence="3 4">
    <name type="scientific">Calocera cornea HHB12733</name>
    <dbReference type="NCBI Taxonomy" id="1353952"/>
    <lineage>
        <taxon>Eukaryota</taxon>
        <taxon>Fungi</taxon>
        <taxon>Dikarya</taxon>
        <taxon>Basidiomycota</taxon>
        <taxon>Agaricomycotina</taxon>
        <taxon>Dacrymycetes</taxon>
        <taxon>Dacrymycetales</taxon>
        <taxon>Dacrymycetaceae</taxon>
        <taxon>Calocera</taxon>
    </lineage>
</organism>
<accession>A0A165JJR5</accession>
<dbReference type="Proteomes" id="UP000076842">
    <property type="component" value="Unassembled WGS sequence"/>
</dbReference>
<gene>
    <name evidence="3" type="ORF">CALCODRAFT_479427</name>
</gene>
<dbReference type="OrthoDB" id="202672at2759"/>
<feature type="transmembrane region" description="Helical" evidence="2">
    <location>
        <begin position="109"/>
        <end position="136"/>
    </location>
</feature>
<evidence type="ECO:0000256" key="1">
    <source>
        <dbReference type="SAM" id="MobiDB-lite"/>
    </source>
</evidence>
<keyword evidence="2" id="KW-0812">Transmembrane</keyword>
<sequence length="151" mass="17052">MPLLLAPPKEQRSPSRAERRRRRCASTPPSPLDLASSRHTSLRHLVDEAKDWDPRVLVPPSPTDSTSSYRARPLRRPFHDPYASRWARMRLLLEVNFALSMMQDWEKGLFVAITLLVLVLMAGALYGLPASVLFIASRLRYYASGAQTLGP</sequence>
<keyword evidence="2" id="KW-1133">Transmembrane helix</keyword>
<evidence type="ECO:0000313" key="3">
    <source>
        <dbReference type="EMBL" id="KZT61930.1"/>
    </source>
</evidence>
<keyword evidence="2" id="KW-0472">Membrane</keyword>
<reference evidence="3 4" key="1">
    <citation type="journal article" date="2016" name="Mol. Biol. Evol.">
        <title>Comparative Genomics of Early-Diverging Mushroom-Forming Fungi Provides Insights into the Origins of Lignocellulose Decay Capabilities.</title>
        <authorList>
            <person name="Nagy L.G."/>
            <person name="Riley R."/>
            <person name="Tritt A."/>
            <person name="Adam C."/>
            <person name="Daum C."/>
            <person name="Floudas D."/>
            <person name="Sun H."/>
            <person name="Yadav J.S."/>
            <person name="Pangilinan J."/>
            <person name="Larsson K.H."/>
            <person name="Matsuura K."/>
            <person name="Barry K."/>
            <person name="Labutti K."/>
            <person name="Kuo R."/>
            <person name="Ohm R.A."/>
            <person name="Bhattacharya S.S."/>
            <person name="Shirouzu T."/>
            <person name="Yoshinaga Y."/>
            <person name="Martin F.M."/>
            <person name="Grigoriev I.V."/>
            <person name="Hibbett D.S."/>
        </authorList>
    </citation>
    <scope>NUCLEOTIDE SEQUENCE [LARGE SCALE GENOMIC DNA]</scope>
    <source>
        <strain evidence="3 4">HHB12733</strain>
    </source>
</reference>